<evidence type="ECO:0000313" key="1">
    <source>
        <dbReference type="EMBL" id="GAG01349.1"/>
    </source>
</evidence>
<dbReference type="InterPro" id="IPR006439">
    <property type="entry name" value="HAD-SF_hydro_IA"/>
</dbReference>
<reference evidence="1" key="1">
    <citation type="journal article" date="2014" name="Front. Microbiol.">
        <title>High frequency of phylogenetically diverse reductive dehalogenase-homologous genes in deep subseafloor sedimentary metagenomes.</title>
        <authorList>
            <person name="Kawai M."/>
            <person name="Futagami T."/>
            <person name="Toyoda A."/>
            <person name="Takaki Y."/>
            <person name="Nishi S."/>
            <person name="Hori S."/>
            <person name="Arai W."/>
            <person name="Tsubouchi T."/>
            <person name="Morono Y."/>
            <person name="Uchiyama I."/>
            <person name="Ito T."/>
            <person name="Fujiyama A."/>
            <person name="Inagaki F."/>
            <person name="Takami H."/>
        </authorList>
    </citation>
    <scope>NUCLEOTIDE SEQUENCE</scope>
    <source>
        <strain evidence="1">Expedition CK06-06</strain>
    </source>
</reference>
<dbReference type="EMBL" id="BARS01023857">
    <property type="protein sequence ID" value="GAG01349.1"/>
    <property type="molecule type" value="Genomic_DNA"/>
</dbReference>
<feature type="non-terminal residue" evidence="1">
    <location>
        <position position="1"/>
    </location>
</feature>
<proteinExistence type="predicted"/>
<dbReference type="AlphaFoldDB" id="X0U6D8"/>
<sequence>LLSLQRLNESRENPITANQCIVIEDSHWGLEAAKAAGMHTIAVTNSYDAEQLSMAEKVVAKLNELSIGDLQQLCS</sequence>
<gene>
    <name evidence="1" type="ORF">S01H1_37956</name>
</gene>
<name>X0U6D8_9ZZZZ</name>
<dbReference type="InterPro" id="IPR036412">
    <property type="entry name" value="HAD-like_sf"/>
</dbReference>
<organism evidence="1">
    <name type="scientific">marine sediment metagenome</name>
    <dbReference type="NCBI Taxonomy" id="412755"/>
    <lineage>
        <taxon>unclassified sequences</taxon>
        <taxon>metagenomes</taxon>
        <taxon>ecological metagenomes</taxon>
    </lineage>
</organism>
<dbReference type="SUPFAM" id="SSF56784">
    <property type="entry name" value="HAD-like"/>
    <property type="match status" value="1"/>
</dbReference>
<protein>
    <submittedName>
        <fullName evidence="1">Uncharacterized protein</fullName>
    </submittedName>
</protein>
<comment type="caution">
    <text evidence="1">The sequence shown here is derived from an EMBL/GenBank/DDBJ whole genome shotgun (WGS) entry which is preliminary data.</text>
</comment>
<dbReference type="InterPro" id="IPR023214">
    <property type="entry name" value="HAD_sf"/>
</dbReference>
<accession>X0U6D8</accession>
<dbReference type="NCBIfam" id="TIGR01509">
    <property type="entry name" value="HAD-SF-IA-v3"/>
    <property type="match status" value="1"/>
</dbReference>
<dbReference type="Gene3D" id="3.40.50.1000">
    <property type="entry name" value="HAD superfamily/HAD-like"/>
    <property type="match status" value="1"/>
</dbReference>